<evidence type="ECO:0000313" key="1">
    <source>
        <dbReference type="EMBL" id="CUG86161.1"/>
    </source>
</evidence>
<sequence length="165" mass="18089">MRTVACVIQVEGSKTSTVAVPFKPAEGTLQLTQVAIKCRLAPSTRHEGTSSTKEAYVPHKKRDMSKKILVRLVAHVQGPGEASEREFAIATVPLRQVAWQDSEKDSKTAVAPVVEAFGSCKLDLRFQMESVRLSAEVSRVGYWNLHDVHDFNAQVAVMGNCAPIQ</sequence>
<evidence type="ECO:0000313" key="2">
    <source>
        <dbReference type="Proteomes" id="UP000051952"/>
    </source>
</evidence>
<protein>
    <submittedName>
        <fullName evidence="1">Uncharacterized protein</fullName>
    </submittedName>
</protein>
<dbReference type="Proteomes" id="UP000051952">
    <property type="component" value="Unassembled WGS sequence"/>
</dbReference>
<proteinExistence type="predicted"/>
<dbReference type="VEuPathDB" id="TriTrypDB:BSAL_91830"/>
<gene>
    <name evidence="1" type="ORF">BSAL_91830</name>
</gene>
<accession>A0A0S4J4L8</accession>
<name>A0A0S4J4L8_BODSA</name>
<organism evidence="1 2">
    <name type="scientific">Bodo saltans</name>
    <name type="common">Flagellated protozoan</name>
    <dbReference type="NCBI Taxonomy" id="75058"/>
    <lineage>
        <taxon>Eukaryota</taxon>
        <taxon>Discoba</taxon>
        <taxon>Euglenozoa</taxon>
        <taxon>Kinetoplastea</taxon>
        <taxon>Metakinetoplastina</taxon>
        <taxon>Eubodonida</taxon>
        <taxon>Bodonidae</taxon>
        <taxon>Bodo</taxon>
    </lineage>
</organism>
<reference evidence="2" key="1">
    <citation type="submission" date="2015-09" db="EMBL/GenBank/DDBJ databases">
        <authorList>
            <consortium name="Pathogen Informatics"/>
        </authorList>
    </citation>
    <scope>NUCLEOTIDE SEQUENCE [LARGE SCALE GENOMIC DNA]</scope>
    <source>
        <strain evidence="2">Lake Konstanz</strain>
    </source>
</reference>
<keyword evidence="2" id="KW-1185">Reference proteome</keyword>
<dbReference type="EMBL" id="CYKH01001249">
    <property type="protein sequence ID" value="CUG86161.1"/>
    <property type="molecule type" value="Genomic_DNA"/>
</dbReference>
<dbReference type="AlphaFoldDB" id="A0A0S4J4L8"/>